<accession>A0ACC0X329</accession>
<keyword evidence="2" id="KW-1185">Reference proteome</keyword>
<dbReference type="Proteomes" id="UP001163603">
    <property type="component" value="Chromosome 14"/>
</dbReference>
<evidence type="ECO:0000313" key="1">
    <source>
        <dbReference type="EMBL" id="KAJ0009937.1"/>
    </source>
</evidence>
<name>A0ACC0X329_9ROSI</name>
<protein>
    <submittedName>
        <fullName evidence="1">Uncharacterized protein</fullName>
    </submittedName>
</protein>
<dbReference type="EMBL" id="CM047749">
    <property type="protein sequence ID" value="KAJ0009937.1"/>
    <property type="molecule type" value="Genomic_DNA"/>
</dbReference>
<organism evidence="1 2">
    <name type="scientific">Pistacia integerrima</name>
    <dbReference type="NCBI Taxonomy" id="434235"/>
    <lineage>
        <taxon>Eukaryota</taxon>
        <taxon>Viridiplantae</taxon>
        <taxon>Streptophyta</taxon>
        <taxon>Embryophyta</taxon>
        <taxon>Tracheophyta</taxon>
        <taxon>Spermatophyta</taxon>
        <taxon>Magnoliopsida</taxon>
        <taxon>eudicotyledons</taxon>
        <taxon>Gunneridae</taxon>
        <taxon>Pentapetalae</taxon>
        <taxon>rosids</taxon>
        <taxon>malvids</taxon>
        <taxon>Sapindales</taxon>
        <taxon>Anacardiaceae</taxon>
        <taxon>Pistacia</taxon>
    </lineage>
</organism>
<proteinExistence type="predicted"/>
<evidence type="ECO:0000313" key="2">
    <source>
        <dbReference type="Proteomes" id="UP001163603"/>
    </source>
</evidence>
<reference evidence="2" key="1">
    <citation type="journal article" date="2023" name="G3 (Bethesda)">
        <title>Genome assembly and association tests identify interacting loci associated with vigor, precocity, and sex in interspecific pistachio rootstocks.</title>
        <authorList>
            <person name="Palmer W."/>
            <person name="Jacygrad E."/>
            <person name="Sagayaradj S."/>
            <person name="Cavanaugh K."/>
            <person name="Han R."/>
            <person name="Bertier L."/>
            <person name="Beede B."/>
            <person name="Kafkas S."/>
            <person name="Golino D."/>
            <person name="Preece J."/>
            <person name="Michelmore R."/>
        </authorList>
    </citation>
    <scope>NUCLEOTIDE SEQUENCE [LARGE SCALE GENOMIC DNA]</scope>
</reference>
<comment type="caution">
    <text evidence="1">The sequence shown here is derived from an EMBL/GenBank/DDBJ whole genome shotgun (WGS) entry which is preliminary data.</text>
</comment>
<sequence length="80" mass="9467">MYLYNYNTNFDNLQEEVRTLKNTRDEVQVKVTAPEINLEEIKQSVKDWQTKVDNTITEPENLIEEKVRSVESCSAFCVFF</sequence>
<gene>
    <name evidence="1" type="ORF">Pint_33285</name>
</gene>